<dbReference type="Gene3D" id="3.10.180.10">
    <property type="entry name" value="2,3-Dihydroxybiphenyl 1,2-Dioxygenase, domain 1"/>
    <property type="match status" value="2"/>
</dbReference>
<comment type="caution">
    <text evidence="1">The sequence shown here is derived from an EMBL/GenBank/DDBJ whole genome shotgun (WGS) entry which is preliminary data.</text>
</comment>
<accession>A0ABT7MU38</accession>
<dbReference type="RefSeq" id="WP_286285893.1">
    <property type="nucleotide sequence ID" value="NZ_JASXSZ010000001.1"/>
</dbReference>
<sequence>MNIHAITIEVPAAGEAPAAESFYADALAVGDRVHVRVATGPSSGFRGFAPSLILMQPGDVDATFARALAAGARVLKPVVKSLWGYGGSLVAPDGTTWQIASANKTATGPAVGEVEKLVLLLGVQDVKASTAFYREQGLAVNKSFGGKYAEFSSGDITLALYKRSGLAKQVGIAAEGTGSHRLEVGADADFTDPDGYAWATSAMADRGRRL</sequence>
<evidence type="ECO:0000313" key="1">
    <source>
        <dbReference type="EMBL" id="MDL9977956.1"/>
    </source>
</evidence>
<protein>
    <submittedName>
        <fullName evidence="1">Glyoxalase</fullName>
    </submittedName>
</protein>
<dbReference type="PANTHER" id="PTHR36503:SF1">
    <property type="entry name" value="BLR2520 PROTEIN"/>
    <property type="match status" value="1"/>
</dbReference>
<organism evidence="1 2">
    <name type="scientific">Microbacterium candidum</name>
    <dbReference type="NCBI Taxonomy" id="3041922"/>
    <lineage>
        <taxon>Bacteria</taxon>
        <taxon>Bacillati</taxon>
        <taxon>Actinomycetota</taxon>
        <taxon>Actinomycetes</taxon>
        <taxon>Micrococcales</taxon>
        <taxon>Microbacteriaceae</taxon>
        <taxon>Microbacterium</taxon>
    </lineage>
</organism>
<gene>
    <name evidence="1" type="ORF">QSV35_01295</name>
</gene>
<reference evidence="1 2" key="1">
    <citation type="submission" date="2023-06" db="EMBL/GenBank/DDBJ databases">
        <title>Microbacterium sp. nov., isolated from a waste landfill.</title>
        <authorList>
            <person name="Wen W."/>
        </authorList>
    </citation>
    <scope>NUCLEOTIDE SEQUENCE [LARGE SCALE GENOMIC DNA]</scope>
    <source>
        <strain evidence="1 2">ASV49</strain>
    </source>
</reference>
<dbReference type="InterPro" id="IPR029068">
    <property type="entry name" value="Glyas_Bleomycin-R_OHBP_Dase"/>
</dbReference>
<keyword evidence="2" id="KW-1185">Reference proteome</keyword>
<dbReference type="SUPFAM" id="SSF54593">
    <property type="entry name" value="Glyoxalase/Bleomycin resistance protein/Dihydroxybiphenyl dioxygenase"/>
    <property type="match status" value="2"/>
</dbReference>
<dbReference type="PANTHER" id="PTHR36503">
    <property type="entry name" value="BLR2520 PROTEIN"/>
    <property type="match status" value="1"/>
</dbReference>
<dbReference type="Proteomes" id="UP001235064">
    <property type="component" value="Unassembled WGS sequence"/>
</dbReference>
<evidence type="ECO:0000313" key="2">
    <source>
        <dbReference type="Proteomes" id="UP001235064"/>
    </source>
</evidence>
<dbReference type="EMBL" id="JASXSZ010000001">
    <property type="protein sequence ID" value="MDL9977956.1"/>
    <property type="molecule type" value="Genomic_DNA"/>
</dbReference>
<proteinExistence type="predicted"/>
<name>A0ABT7MU38_9MICO</name>